<dbReference type="Proteomes" id="UP000250266">
    <property type="component" value="Unassembled WGS sequence"/>
</dbReference>
<name>A0A8E2EA43_9PEZI</name>
<dbReference type="PANTHER" id="PTHR33112:SF12">
    <property type="entry name" value="HETEROKARYON INCOMPATIBILITY DOMAIN-CONTAINING PROTEIN"/>
    <property type="match status" value="1"/>
</dbReference>
<dbReference type="Pfam" id="PF06985">
    <property type="entry name" value="HET"/>
    <property type="match status" value="1"/>
</dbReference>
<reference evidence="2 3" key="1">
    <citation type="journal article" date="2016" name="Nat. Commun.">
        <title>Ectomycorrhizal ecology is imprinted in the genome of the dominant symbiotic fungus Cenococcum geophilum.</title>
        <authorList>
            <consortium name="DOE Joint Genome Institute"/>
            <person name="Peter M."/>
            <person name="Kohler A."/>
            <person name="Ohm R.A."/>
            <person name="Kuo A."/>
            <person name="Krutzmann J."/>
            <person name="Morin E."/>
            <person name="Arend M."/>
            <person name="Barry K.W."/>
            <person name="Binder M."/>
            <person name="Choi C."/>
            <person name="Clum A."/>
            <person name="Copeland A."/>
            <person name="Grisel N."/>
            <person name="Haridas S."/>
            <person name="Kipfer T."/>
            <person name="LaButti K."/>
            <person name="Lindquist E."/>
            <person name="Lipzen A."/>
            <person name="Maire R."/>
            <person name="Meier B."/>
            <person name="Mihaltcheva S."/>
            <person name="Molinier V."/>
            <person name="Murat C."/>
            <person name="Poggeler S."/>
            <person name="Quandt C.A."/>
            <person name="Sperisen C."/>
            <person name="Tritt A."/>
            <person name="Tisserant E."/>
            <person name="Crous P.W."/>
            <person name="Henrissat B."/>
            <person name="Nehls U."/>
            <person name="Egli S."/>
            <person name="Spatafora J.W."/>
            <person name="Grigoriev I.V."/>
            <person name="Martin F.M."/>
        </authorList>
    </citation>
    <scope>NUCLEOTIDE SEQUENCE [LARGE SCALE GENOMIC DNA]</scope>
    <source>
        <strain evidence="2 3">CBS 459.81</strain>
    </source>
</reference>
<gene>
    <name evidence="2" type="ORF">K432DRAFT_257657</name>
</gene>
<feature type="domain" description="Heterokaryon incompatibility" evidence="1">
    <location>
        <begin position="43"/>
        <end position="190"/>
    </location>
</feature>
<evidence type="ECO:0000313" key="2">
    <source>
        <dbReference type="EMBL" id="OCK80215.1"/>
    </source>
</evidence>
<sequence length="209" mass="23357">WLPECDKHFCLPKNQSKNPLPEDFRLIDVHKRSIVRPTEFVKYCALSYVWGSIEQPFLTTSNNLESPNALESLDLPATITDAMALCREIDCQYLWVDSLCIVQDSDDIKARQIRSMADVYSLSFLGIIAAAGDDANAGLLPYGVAGREEPISSLVRVTSFGRFVATLSPQIAAESIASSTWASRGWCLQEYALSRRVLFFTGTYVFLRC</sequence>
<dbReference type="PANTHER" id="PTHR33112">
    <property type="entry name" value="DOMAIN PROTEIN, PUTATIVE-RELATED"/>
    <property type="match status" value="1"/>
</dbReference>
<dbReference type="OrthoDB" id="2958217at2759"/>
<feature type="non-terminal residue" evidence="2">
    <location>
        <position position="209"/>
    </location>
</feature>
<organism evidence="2 3">
    <name type="scientific">Lepidopterella palustris CBS 459.81</name>
    <dbReference type="NCBI Taxonomy" id="1314670"/>
    <lineage>
        <taxon>Eukaryota</taxon>
        <taxon>Fungi</taxon>
        <taxon>Dikarya</taxon>
        <taxon>Ascomycota</taxon>
        <taxon>Pezizomycotina</taxon>
        <taxon>Dothideomycetes</taxon>
        <taxon>Pleosporomycetidae</taxon>
        <taxon>Mytilinidiales</taxon>
        <taxon>Argynnaceae</taxon>
        <taxon>Lepidopterella</taxon>
    </lineage>
</organism>
<evidence type="ECO:0000259" key="1">
    <source>
        <dbReference type="Pfam" id="PF06985"/>
    </source>
</evidence>
<keyword evidence="3" id="KW-1185">Reference proteome</keyword>
<proteinExistence type="predicted"/>
<dbReference type="InterPro" id="IPR010730">
    <property type="entry name" value="HET"/>
</dbReference>
<protein>
    <submittedName>
        <fullName evidence="2">HET-domain-containing protein</fullName>
    </submittedName>
</protein>
<evidence type="ECO:0000313" key="3">
    <source>
        <dbReference type="Proteomes" id="UP000250266"/>
    </source>
</evidence>
<feature type="non-terminal residue" evidence="2">
    <location>
        <position position="1"/>
    </location>
</feature>
<dbReference type="AlphaFoldDB" id="A0A8E2EA43"/>
<dbReference type="EMBL" id="KV744970">
    <property type="protein sequence ID" value="OCK80215.1"/>
    <property type="molecule type" value="Genomic_DNA"/>
</dbReference>
<accession>A0A8E2EA43</accession>